<reference evidence="2 3" key="1">
    <citation type="journal article" date="2016" name="Mol. Biol. Evol.">
        <title>Comparative Genomics of Early-Diverging Mushroom-Forming Fungi Provides Insights into the Origins of Lignocellulose Decay Capabilities.</title>
        <authorList>
            <person name="Nagy L.G."/>
            <person name="Riley R."/>
            <person name="Tritt A."/>
            <person name="Adam C."/>
            <person name="Daum C."/>
            <person name="Floudas D."/>
            <person name="Sun H."/>
            <person name="Yadav J.S."/>
            <person name="Pangilinan J."/>
            <person name="Larsson K.H."/>
            <person name="Matsuura K."/>
            <person name="Barry K."/>
            <person name="Labutti K."/>
            <person name="Kuo R."/>
            <person name="Ohm R.A."/>
            <person name="Bhattacharya S.S."/>
            <person name="Shirouzu T."/>
            <person name="Yoshinaga Y."/>
            <person name="Martin F.M."/>
            <person name="Grigoriev I.V."/>
            <person name="Hibbett D.S."/>
        </authorList>
    </citation>
    <scope>NUCLEOTIDE SEQUENCE [LARGE SCALE GENOMIC DNA]</scope>
    <source>
        <strain evidence="2 3">93-53</strain>
    </source>
</reference>
<dbReference type="EMBL" id="KV427615">
    <property type="protein sequence ID" value="KZT08387.1"/>
    <property type="molecule type" value="Genomic_DNA"/>
</dbReference>
<evidence type="ECO:0000313" key="2">
    <source>
        <dbReference type="EMBL" id="KZT08387.1"/>
    </source>
</evidence>
<organism evidence="2 3">
    <name type="scientific">Laetiporus sulphureus 93-53</name>
    <dbReference type="NCBI Taxonomy" id="1314785"/>
    <lineage>
        <taxon>Eukaryota</taxon>
        <taxon>Fungi</taxon>
        <taxon>Dikarya</taxon>
        <taxon>Basidiomycota</taxon>
        <taxon>Agaricomycotina</taxon>
        <taxon>Agaricomycetes</taxon>
        <taxon>Polyporales</taxon>
        <taxon>Laetiporus</taxon>
    </lineage>
</organism>
<feature type="compositionally biased region" description="Basic and acidic residues" evidence="1">
    <location>
        <begin position="157"/>
        <end position="168"/>
    </location>
</feature>
<sequence>MKSALWSTKWLAGRVSYVRTDDRPSIIAGDPSWYAAVSEAEIFGEHFDYIHRSRQALDDDTHLSMAFATSTVRLLTYPSAAAKDKDETGQHERPQPSWSQHLEHLQRLQELYISSLDFPAVAADAIWLTNVSTSTSTSTASTPSAMALAFSEISEDQAGREEGAQRDP</sequence>
<keyword evidence="3" id="KW-1185">Reference proteome</keyword>
<name>A0A165F4S4_9APHY</name>
<dbReference type="GeneID" id="63831341"/>
<evidence type="ECO:0000256" key="1">
    <source>
        <dbReference type="SAM" id="MobiDB-lite"/>
    </source>
</evidence>
<dbReference type="AlphaFoldDB" id="A0A165F4S4"/>
<evidence type="ECO:0000313" key="3">
    <source>
        <dbReference type="Proteomes" id="UP000076871"/>
    </source>
</evidence>
<feature type="region of interest" description="Disordered" evidence="1">
    <location>
        <begin position="134"/>
        <end position="168"/>
    </location>
</feature>
<feature type="compositionally biased region" description="Low complexity" evidence="1">
    <location>
        <begin position="134"/>
        <end position="145"/>
    </location>
</feature>
<protein>
    <submittedName>
        <fullName evidence="2">Uncharacterized protein</fullName>
    </submittedName>
</protein>
<dbReference type="InParanoid" id="A0A165F4S4"/>
<proteinExistence type="predicted"/>
<dbReference type="Proteomes" id="UP000076871">
    <property type="component" value="Unassembled WGS sequence"/>
</dbReference>
<accession>A0A165F4S4</accession>
<gene>
    <name evidence="2" type="ORF">LAESUDRAFT_811476</name>
</gene>
<dbReference type="RefSeq" id="XP_040766127.1">
    <property type="nucleotide sequence ID" value="XM_040914314.1"/>
</dbReference>